<sequence length="294" mass="33882">MERIRLPSPIFTFQAAPNEPPRKVDCFPFADRKTLWADYLGRPLLFNPEMRQLDFMPCLNKPKSMPLSLFVPNAEADDDYDHYCRGSSLFVMERAPGPEHNWSTPWSDQFEAFVYCKPTSLPFTKSWLWQLLPPPPYVREVKHWRSGARPEISSYALLGSHICISVSGVGTYCLDTASHTWRKAGNWTLPFHGKVEYVPELKLWFGFTTEARHLAAADLSSAMDMGSQPQLVTGSWKNELYLPEEWKERNDSLLVNLGSGRFCVVRFADIRNCLLWICQAEAFPLLFVYLYQEV</sequence>
<protein>
    <recommendedName>
        <fullName evidence="3">F-box associated domain-containing protein</fullName>
    </recommendedName>
</protein>
<evidence type="ECO:0008006" key="3">
    <source>
        <dbReference type="Google" id="ProtNLM"/>
    </source>
</evidence>
<accession>A0A6G1DS39</accession>
<dbReference type="PANTHER" id="PTHR33085">
    <property type="entry name" value="OS12G0113100 PROTEIN-RELATED"/>
    <property type="match status" value="1"/>
</dbReference>
<dbReference type="AlphaFoldDB" id="A0A6G1DS39"/>
<dbReference type="EMBL" id="SPHZ02000006">
    <property type="protein sequence ID" value="KAF0914483.1"/>
    <property type="molecule type" value="Genomic_DNA"/>
</dbReference>
<proteinExistence type="predicted"/>
<comment type="caution">
    <text evidence="1">The sequence shown here is derived from an EMBL/GenBank/DDBJ whole genome shotgun (WGS) entry which is preliminary data.</text>
</comment>
<dbReference type="Pfam" id="PF07893">
    <property type="entry name" value="DUF1668"/>
    <property type="match status" value="1"/>
</dbReference>
<evidence type="ECO:0000313" key="1">
    <source>
        <dbReference type="EMBL" id="KAF0914483.1"/>
    </source>
</evidence>
<evidence type="ECO:0000313" key="2">
    <source>
        <dbReference type="Proteomes" id="UP000479710"/>
    </source>
</evidence>
<dbReference type="Proteomes" id="UP000479710">
    <property type="component" value="Unassembled WGS sequence"/>
</dbReference>
<dbReference type="PANTHER" id="PTHR33085:SF145">
    <property type="entry name" value="OS05G0302200 PROTEIN"/>
    <property type="match status" value="1"/>
</dbReference>
<name>A0A6G1DS39_9ORYZ</name>
<reference evidence="1 2" key="1">
    <citation type="submission" date="2019-11" db="EMBL/GenBank/DDBJ databases">
        <title>Whole genome sequence of Oryza granulata.</title>
        <authorList>
            <person name="Li W."/>
        </authorList>
    </citation>
    <scope>NUCLEOTIDE SEQUENCE [LARGE SCALE GENOMIC DNA]</scope>
    <source>
        <strain evidence="2">cv. Menghai</strain>
        <tissue evidence="1">Leaf</tissue>
    </source>
</reference>
<keyword evidence="2" id="KW-1185">Reference proteome</keyword>
<dbReference type="InterPro" id="IPR012871">
    <property type="entry name" value="DUF1668_ORYSA"/>
</dbReference>
<gene>
    <name evidence="1" type="ORF">E2562_028965</name>
</gene>
<dbReference type="OrthoDB" id="691610at2759"/>
<organism evidence="1 2">
    <name type="scientific">Oryza meyeriana var. granulata</name>
    <dbReference type="NCBI Taxonomy" id="110450"/>
    <lineage>
        <taxon>Eukaryota</taxon>
        <taxon>Viridiplantae</taxon>
        <taxon>Streptophyta</taxon>
        <taxon>Embryophyta</taxon>
        <taxon>Tracheophyta</taxon>
        <taxon>Spermatophyta</taxon>
        <taxon>Magnoliopsida</taxon>
        <taxon>Liliopsida</taxon>
        <taxon>Poales</taxon>
        <taxon>Poaceae</taxon>
        <taxon>BOP clade</taxon>
        <taxon>Oryzoideae</taxon>
        <taxon>Oryzeae</taxon>
        <taxon>Oryzinae</taxon>
        <taxon>Oryza</taxon>
        <taxon>Oryza meyeriana</taxon>
    </lineage>
</organism>